<evidence type="ECO:0000256" key="9">
    <source>
        <dbReference type="ARBA" id="ARBA00022960"/>
    </source>
</evidence>
<dbReference type="SUPFAM" id="SSF53244">
    <property type="entry name" value="MurD-like peptide ligases, peptide-binding domain"/>
    <property type="match status" value="1"/>
</dbReference>
<dbReference type="Gene3D" id="3.90.190.20">
    <property type="entry name" value="Mur ligase, C-terminal domain"/>
    <property type="match status" value="1"/>
</dbReference>
<comment type="pathway">
    <text evidence="2 14">Cell wall biogenesis; peptidoglycan biosynthesis.</text>
</comment>
<dbReference type="NCBIfam" id="TIGR01082">
    <property type="entry name" value="murC"/>
    <property type="match status" value="1"/>
</dbReference>
<dbReference type="InterPro" id="IPR050061">
    <property type="entry name" value="MurCDEF_pg_biosynth"/>
</dbReference>
<evidence type="ECO:0000256" key="12">
    <source>
        <dbReference type="ARBA" id="ARBA00023316"/>
    </source>
</evidence>
<comment type="catalytic activity">
    <reaction evidence="13 14">
        <text>UDP-N-acetyl-alpha-D-muramate + L-alanine + ATP = UDP-N-acetyl-alpha-D-muramoyl-L-alanine + ADP + phosphate + H(+)</text>
        <dbReference type="Rhea" id="RHEA:23372"/>
        <dbReference type="ChEBI" id="CHEBI:15378"/>
        <dbReference type="ChEBI" id="CHEBI:30616"/>
        <dbReference type="ChEBI" id="CHEBI:43474"/>
        <dbReference type="ChEBI" id="CHEBI:57972"/>
        <dbReference type="ChEBI" id="CHEBI:70757"/>
        <dbReference type="ChEBI" id="CHEBI:83898"/>
        <dbReference type="ChEBI" id="CHEBI:456216"/>
        <dbReference type="EC" id="6.3.2.8"/>
    </reaction>
</comment>
<dbReference type="GO" id="GO:0071555">
    <property type="term" value="P:cell wall organization"/>
    <property type="evidence" value="ECO:0007669"/>
    <property type="project" value="UniProtKB-KW"/>
</dbReference>
<keyword evidence="10 14" id="KW-0573">Peptidoglycan synthesis</keyword>
<keyword evidence="8 14" id="KW-0067">ATP-binding</keyword>
<feature type="binding site" evidence="14">
    <location>
        <begin position="125"/>
        <end position="131"/>
    </location>
    <ligand>
        <name>ATP</name>
        <dbReference type="ChEBI" id="CHEBI:30616"/>
    </ligand>
</feature>
<proteinExistence type="inferred from homology"/>
<evidence type="ECO:0000256" key="8">
    <source>
        <dbReference type="ARBA" id="ARBA00022840"/>
    </source>
</evidence>
<keyword evidence="9 14" id="KW-0133">Cell shape</keyword>
<comment type="function">
    <text evidence="14">Cell wall formation.</text>
</comment>
<comment type="similarity">
    <text evidence="14">Belongs to the MurCDEF family.</text>
</comment>
<sequence>MTNTRPARPASLFKTRHAAHVHFVGIGGIGMSGIAEVLLNQGYKVSGSDLKASDITRRLQGMGATIFEGHRAENLVHADVVVISSAVRKDNPEVVTARQRKIPVIPRAEMLAELMRLKYAVAVAGSHGKTTTTSMVATVLSAAGLDPTAVVGGKVNVLDSNARLGQSELMVVEADESDGSFLHLHPSITVVTNIDPEHMDHYGTLDNLKDAFTAFCNRVPFYGLNVLCLDNPNVQSLLPRLEKRFVTYGSSHMADYRLEGIRLEGFTTRFEAFRRDEPLGEFRVRMVGAHNALNALAVIAVAEEMDIPLDVVRSALSEFGGVQRRFTVRGEVAGVTVVDDYGHHPTEVQATLAGARRAFGRRIVVAFQPHRYTRTHDLLKEFATSFNDADVVFVSSVYAAGEERIPGATGDALADAVRAHGHRDVTFVEKRTDLARTLLPRLREGDIVLTLGAGDITQVGPELVELLKQHGTAKGD</sequence>
<feature type="domain" description="Mur ligase C-terminal" evidence="16">
    <location>
        <begin position="324"/>
        <end position="454"/>
    </location>
</feature>
<dbReference type="InterPro" id="IPR005758">
    <property type="entry name" value="UDP-N-AcMur_Ala_ligase_MurC"/>
</dbReference>
<dbReference type="PANTHER" id="PTHR43445">
    <property type="entry name" value="UDP-N-ACETYLMURAMATE--L-ALANINE LIGASE-RELATED"/>
    <property type="match status" value="1"/>
</dbReference>
<dbReference type="SUPFAM" id="SSF53623">
    <property type="entry name" value="MurD-like peptide ligases, catalytic domain"/>
    <property type="match status" value="1"/>
</dbReference>
<dbReference type="HAMAP" id="MF_00046">
    <property type="entry name" value="MurC"/>
    <property type="match status" value="1"/>
</dbReference>
<evidence type="ECO:0000256" key="1">
    <source>
        <dbReference type="ARBA" id="ARBA00004496"/>
    </source>
</evidence>
<keyword evidence="7 14" id="KW-0547">Nucleotide-binding</keyword>
<organism evidence="18 19">
    <name type="scientific">Archangium gephyra</name>
    <dbReference type="NCBI Taxonomy" id="48"/>
    <lineage>
        <taxon>Bacteria</taxon>
        <taxon>Pseudomonadati</taxon>
        <taxon>Myxococcota</taxon>
        <taxon>Myxococcia</taxon>
        <taxon>Myxococcales</taxon>
        <taxon>Cystobacterineae</taxon>
        <taxon>Archangiaceae</taxon>
        <taxon>Archangium</taxon>
    </lineage>
</organism>
<dbReference type="InterPro" id="IPR000713">
    <property type="entry name" value="Mur_ligase_N"/>
</dbReference>
<dbReference type="SUPFAM" id="SSF51984">
    <property type="entry name" value="MurCD N-terminal domain"/>
    <property type="match status" value="1"/>
</dbReference>
<dbReference type="Proteomes" id="UP000035579">
    <property type="component" value="Chromosome"/>
</dbReference>
<feature type="domain" description="Mur ligase N-terminal catalytic" evidence="15">
    <location>
        <begin position="20"/>
        <end position="119"/>
    </location>
</feature>
<dbReference type="GO" id="GO:0005524">
    <property type="term" value="F:ATP binding"/>
    <property type="evidence" value="ECO:0007669"/>
    <property type="project" value="UniProtKB-UniRule"/>
</dbReference>
<evidence type="ECO:0000256" key="14">
    <source>
        <dbReference type="HAMAP-Rule" id="MF_00046"/>
    </source>
</evidence>
<dbReference type="Pfam" id="PF02875">
    <property type="entry name" value="Mur_ligase_C"/>
    <property type="match status" value="1"/>
</dbReference>
<keyword evidence="11 14" id="KW-0131">Cell cycle</keyword>
<evidence type="ECO:0000256" key="4">
    <source>
        <dbReference type="ARBA" id="ARBA00022490"/>
    </source>
</evidence>
<dbReference type="GO" id="GO:0009252">
    <property type="term" value="P:peptidoglycan biosynthetic process"/>
    <property type="evidence" value="ECO:0007669"/>
    <property type="project" value="UniProtKB-UniRule"/>
</dbReference>
<reference evidence="18 19" key="1">
    <citation type="submission" date="2015-05" db="EMBL/GenBank/DDBJ databases">
        <title>Genome assembly of Archangium gephyra DSM 2261.</title>
        <authorList>
            <person name="Sharma G."/>
            <person name="Subramanian S."/>
        </authorList>
    </citation>
    <scope>NUCLEOTIDE SEQUENCE [LARGE SCALE GENOMIC DNA]</scope>
    <source>
        <strain evidence="18 19">DSM 2261</strain>
    </source>
</reference>
<feature type="domain" description="Mur ligase central" evidence="17">
    <location>
        <begin position="123"/>
        <end position="302"/>
    </location>
</feature>
<dbReference type="GO" id="GO:0008763">
    <property type="term" value="F:UDP-N-acetylmuramate-L-alanine ligase activity"/>
    <property type="evidence" value="ECO:0007669"/>
    <property type="project" value="UniProtKB-UniRule"/>
</dbReference>
<dbReference type="EC" id="6.3.2.8" evidence="3 14"/>
<evidence type="ECO:0000256" key="3">
    <source>
        <dbReference type="ARBA" id="ARBA00012211"/>
    </source>
</evidence>
<dbReference type="PANTHER" id="PTHR43445:SF3">
    <property type="entry name" value="UDP-N-ACETYLMURAMATE--L-ALANINE LIGASE"/>
    <property type="match status" value="1"/>
</dbReference>
<evidence type="ECO:0000256" key="5">
    <source>
        <dbReference type="ARBA" id="ARBA00022598"/>
    </source>
</evidence>
<dbReference type="KEGG" id="age:AA314_08007"/>
<gene>
    <name evidence="14" type="primary">murC</name>
    <name evidence="18" type="ORF">AA314_08007</name>
</gene>
<protein>
    <recommendedName>
        <fullName evidence="3 14">UDP-N-acetylmuramate--L-alanine ligase</fullName>
        <ecNumber evidence="3 14">6.3.2.8</ecNumber>
    </recommendedName>
    <alternativeName>
        <fullName evidence="14">UDP-N-acetylmuramoyl-L-alanine synthetase</fullName>
    </alternativeName>
</protein>
<evidence type="ECO:0000256" key="6">
    <source>
        <dbReference type="ARBA" id="ARBA00022618"/>
    </source>
</evidence>
<dbReference type="GO" id="GO:0008360">
    <property type="term" value="P:regulation of cell shape"/>
    <property type="evidence" value="ECO:0007669"/>
    <property type="project" value="UniProtKB-KW"/>
</dbReference>
<dbReference type="GO" id="GO:0051301">
    <property type="term" value="P:cell division"/>
    <property type="evidence" value="ECO:0007669"/>
    <property type="project" value="UniProtKB-KW"/>
</dbReference>
<dbReference type="InterPro" id="IPR036565">
    <property type="entry name" value="Mur-like_cat_sf"/>
</dbReference>
<accession>A0AAC8QFU9</accession>
<dbReference type="GO" id="GO:0005737">
    <property type="term" value="C:cytoplasm"/>
    <property type="evidence" value="ECO:0007669"/>
    <property type="project" value="UniProtKB-SubCell"/>
</dbReference>
<evidence type="ECO:0000256" key="7">
    <source>
        <dbReference type="ARBA" id="ARBA00022741"/>
    </source>
</evidence>
<evidence type="ECO:0000259" key="16">
    <source>
        <dbReference type="Pfam" id="PF02875"/>
    </source>
</evidence>
<keyword evidence="4 14" id="KW-0963">Cytoplasm</keyword>
<dbReference type="Pfam" id="PF08245">
    <property type="entry name" value="Mur_ligase_M"/>
    <property type="match status" value="1"/>
</dbReference>
<dbReference type="InterPro" id="IPR013221">
    <property type="entry name" value="Mur_ligase_cen"/>
</dbReference>
<evidence type="ECO:0000256" key="10">
    <source>
        <dbReference type="ARBA" id="ARBA00022984"/>
    </source>
</evidence>
<comment type="subcellular location">
    <subcellularLocation>
        <location evidence="1 14">Cytoplasm</location>
    </subcellularLocation>
</comment>
<keyword evidence="12 14" id="KW-0961">Cell wall biogenesis/degradation</keyword>
<dbReference type="EMBL" id="CP011509">
    <property type="protein sequence ID" value="AKJ06381.1"/>
    <property type="molecule type" value="Genomic_DNA"/>
</dbReference>
<evidence type="ECO:0000313" key="19">
    <source>
        <dbReference type="Proteomes" id="UP000035579"/>
    </source>
</evidence>
<dbReference type="InterPro" id="IPR004101">
    <property type="entry name" value="Mur_ligase_C"/>
</dbReference>
<evidence type="ECO:0000256" key="11">
    <source>
        <dbReference type="ARBA" id="ARBA00023306"/>
    </source>
</evidence>
<name>A0AAC8QFU9_9BACT</name>
<evidence type="ECO:0000259" key="15">
    <source>
        <dbReference type="Pfam" id="PF01225"/>
    </source>
</evidence>
<dbReference type="Pfam" id="PF01225">
    <property type="entry name" value="Mur_ligase"/>
    <property type="match status" value="1"/>
</dbReference>
<dbReference type="Gene3D" id="3.40.50.720">
    <property type="entry name" value="NAD(P)-binding Rossmann-like Domain"/>
    <property type="match status" value="1"/>
</dbReference>
<dbReference type="InterPro" id="IPR036615">
    <property type="entry name" value="Mur_ligase_C_dom_sf"/>
</dbReference>
<keyword evidence="6 14" id="KW-0132">Cell division</keyword>
<dbReference type="AlphaFoldDB" id="A0AAC8QFU9"/>
<evidence type="ECO:0000259" key="17">
    <source>
        <dbReference type="Pfam" id="PF08245"/>
    </source>
</evidence>
<keyword evidence="5 14" id="KW-0436">Ligase</keyword>
<dbReference type="Gene3D" id="3.40.1190.10">
    <property type="entry name" value="Mur-like, catalytic domain"/>
    <property type="match status" value="1"/>
</dbReference>
<evidence type="ECO:0000256" key="2">
    <source>
        <dbReference type="ARBA" id="ARBA00004752"/>
    </source>
</evidence>
<dbReference type="RefSeq" id="WP_082175597.1">
    <property type="nucleotide sequence ID" value="NZ_CP011509.1"/>
</dbReference>
<evidence type="ECO:0000256" key="13">
    <source>
        <dbReference type="ARBA" id="ARBA00047833"/>
    </source>
</evidence>
<evidence type="ECO:0000313" key="18">
    <source>
        <dbReference type="EMBL" id="AKJ06381.1"/>
    </source>
</evidence>